<dbReference type="GO" id="GO:0030422">
    <property type="term" value="P:siRNA processing"/>
    <property type="evidence" value="ECO:0007669"/>
    <property type="project" value="TreeGrafter"/>
</dbReference>
<proteinExistence type="inferred from homology"/>
<keyword evidence="2" id="KW-1133">Transmembrane helix</keyword>
<dbReference type="PANTHER" id="PTHR23079:SF55">
    <property type="entry name" value="RNA-DIRECTED RNA POLYMERASE"/>
    <property type="match status" value="1"/>
</dbReference>
<dbReference type="OrthoDB" id="6436201at2759"/>
<dbReference type="STRING" id="407821.A0A087TKW7"/>
<evidence type="ECO:0000259" key="3">
    <source>
        <dbReference type="Pfam" id="PF05183"/>
    </source>
</evidence>
<accession>A0A087TKW7</accession>
<dbReference type="InterPro" id="IPR007855">
    <property type="entry name" value="RDRP"/>
</dbReference>
<keyword evidence="2" id="KW-0472">Membrane</keyword>
<gene>
    <name evidence="4" type="ORF">X975_18030</name>
</gene>
<organism evidence="4 5">
    <name type="scientific">Stegodyphus mimosarum</name>
    <name type="common">African social velvet spider</name>
    <dbReference type="NCBI Taxonomy" id="407821"/>
    <lineage>
        <taxon>Eukaryota</taxon>
        <taxon>Metazoa</taxon>
        <taxon>Ecdysozoa</taxon>
        <taxon>Arthropoda</taxon>
        <taxon>Chelicerata</taxon>
        <taxon>Arachnida</taxon>
        <taxon>Araneae</taxon>
        <taxon>Araneomorphae</taxon>
        <taxon>Entelegynae</taxon>
        <taxon>Eresoidea</taxon>
        <taxon>Eresidae</taxon>
        <taxon>Stegodyphus</taxon>
    </lineage>
</organism>
<evidence type="ECO:0000256" key="2">
    <source>
        <dbReference type="SAM" id="Phobius"/>
    </source>
</evidence>
<dbReference type="AlphaFoldDB" id="A0A087TKW7"/>
<name>A0A087TKW7_STEMI</name>
<keyword evidence="1" id="KW-0694">RNA-binding</keyword>
<dbReference type="EMBL" id="KK115689">
    <property type="protein sequence ID" value="KFM65756.1"/>
    <property type="molecule type" value="Genomic_DNA"/>
</dbReference>
<evidence type="ECO:0000313" key="4">
    <source>
        <dbReference type="EMBL" id="KFM65756.1"/>
    </source>
</evidence>
<dbReference type="GO" id="GO:0003723">
    <property type="term" value="F:RNA binding"/>
    <property type="evidence" value="ECO:0007669"/>
    <property type="project" value="UniProtKB-KW"/>
</dbReference>
<keyword evidence="1 4" id="KW-0696">RNA-directed RNA polymerase</keyword>
<feature type="transmembrane region" description="Helical" evidence="2">
    <location>
        <begin position="12"/>
        <end position="29"/>
    </location>
</feature>
<dbReference type="GO" id="GO:0031380">
    <property type="term" value="C:nuclear RNA-directed RNA polymerase complex"/>
    <property type="evidence" value="ECO:0007669"/>
    <property type="project" value="TreeGrafter"/>
</dbReference>
<dbReference type="Proteomes" id="UP000054359">
    <property type="component" value="Unassembled WGS sequence"/>
</dbReference>
<sequence length="108" mass="12257">MCFDDDSCSQGMLPMFFQSLFLLVVRLALIKHSGATEHGNHYKPSAFQIRYKGCKGMIAEIPDICGRSIGIRPSMIKFECYSSDQLEIVKTSGPRRLYLNKHLITILE</sequence>
<reference evidence="4 5" key="1">
    <citation type="submission" date="2013-11" db="EMBL/GenBank/DDBJ databases">
        <title>Genome sequencing of Stegodyphus mimosarum.</title>
        <authorList>
            <person name="Bechsgaard J."/>
        </authorList>
    </citation>
    <scope>NUCLEOTIDE SEQUENCE [LARGE SCALE GENOMIC DNA]</scope>
</reference>
<comment type="catalytic activity">
    <reaction evidence="1">
        <text>RNA(n) + a ribonucleoside 5'-triphosphate = RNA(n+1) + diphosphate</text>
        <dbReference type="Rhea" id="RHEA:21248"/>
        <dbReference type="Rhea" id="RHEA-COMP:14527"/>
        <dbReference type="Rhea" id="RHEA-COMP:17342"/>
        <dbReference type="ChEBI" id="CHEBI:33019"/>
        <dbReference type="ChEBI" id="CHEBI:61557"/>
        <dbReference type="ChEBI" id="CHEBI:140395"/>
        <dbReference type="EC" id="2.7.7.48"/>
    </reaction>
</comment>
<feature type="domain" description="RDRP core" evidence="3">
    <location>
        <begin position="37"/>
        <end position="108"/>
    </location>
</feature>
<keyword evidence="1" id="KW-0548">Nucleotidyltransferase</keyword>
<dbReference type="InterPro" id="IPR057596">
    <property type="entry name" value="RDRP_core"/>
</dbReference>
<feature type="non-terminal residue" evidence="4">
    <location>
        <position position="108"/>
    </location>
</feature>
<dbReference type="PANTHER" id="PTHR23079">
    <property type="entry name" value="RNA-DEPENDENT RNA POLYMERASE"/>
    <property type="match status" value="1"/>
</dbReference>
<dbReference type="GO" id="GO:0003968">
    <property type="term" value="F:RNA-directed RNA polymerase activity"/>
    <property type="evidence" value="ECO:0007669"/>
    <property type="project" value="UniProtKB-KW"/>
</dbReference>
<evidence type="ECO:0000313" key="5">
    <source>
        <dbReference type="Proteomes" id="UP000054359"/>
    </source>
</evidence>
<keyword evidence="5" id="KW-1185">Reference proteome</keyword>
<comment type="similarity">
    <text evidence="1">Belongs to the RdRP family.</text>
</comment>
<keyword evidence="2" id="KW-0812">Transmembrane</keyword>
<dbReference type="Pfam" id="PF05183">
    <property type="entry name" value="RdRP"/>
    <property type="match status" value="1"/>
</dbReference>
<keyword evidence="1" id="KW-0808">Transferase</keyword>
<protein>
    <recommendedName>
        <fullName evidence="1">RNA-dependent RNA polymerase</fullName>
        <ecNumber evidence="1">2.7.7.48</ecNumber>
    </recommendedName>
</protein>
<dbReference type="EC" id="2.7.7.48" evidence="1"/>
<evidence type="ECO:0000256" key="1">
    <source>
        <dbReference type="RuleBase" id="RU363098"/>
    </source>
</evidence>